<evidence type="ECO:0000256" key="2">
    <source>
        <dbReference type="ARBA" id="ARBA00022723"/>
    </source>
</evidence>
<dbReference type="EMBL" id="CACRXK020026050">
    <property type="protein sequence ID" value="CAB4039914.1"/>
    <property type="molecule type" value="Genomic_DNA"/>
</dbReference>
<dbReference type="Gene3D" id="6.20.210.20">
    <property type="entry name" value="THAP domain"/>
    <property type="match status" value="1"/>
</dbReference>
<evidence type="ECO:0000256" key="5">
    <source>
        <dbReference type="ARBA" id="ARBA00023125"/>
    </source>
</evidence>
<sequence>MVRADRCCVGPCDNDKRCPKRLVVMEHVEELKWHRFPTKDEDRKRKWASLVAKGRCEFVPTDNSRICSNHFPDGKPTNKNPNPILYLTLDDYRHPKKLNLRESPSKKRKVSSCSPQPSCSTMDEQEECSENPIPAIDNVNIAIAMQFAQITRESDVRFFTGFESTKSFQEIFNFLVPRARLMKYWEGVKRSSGVEREEHNQQRIDTIILSNVYAEGSVLPINKPGPQRKTTLEQEFLLTVMRLRLGLLIKDLAFRFQISTTRVSQIWITWVKLLSKELRHLIIWPSKAIPPSAAKGNQMISDDVAVTSKVANVRIFVEKAIARVKWFRILSTELTMLELPLVDDILIICCALVNLFPPLQAEKIDIDT</sequence>
<dbReference type="PROSITE" id="PS50950">
    <property type="entry name" value="ZF_THAP"/>
    <property type="match status" value="1"/>
</dbReference>
<dbReference type="Proteomes" id="UP001152795">
    <property type="component" value="Unassembled WGS sequence"/>
</dbReference>
<feature type="compositionally biased region" description="Polar residues" evidence="6">
    <location>
        <begin position="111"/>
        <end position="122"/>
    </location>
</feature>
<protein>
    <submittedName>
        <fullName evidence="7">THAP domain-containing 11</fullName>
    </submittedName>
</protein>
<name>A0A7D9LV25_PARCT</name>
<evidence type="ECO:0000256" key="4">
    <source>
        <dbReference type="ARBA" id="ARBA00022833"/>
    </source>
</evidence>
<accession>A0A7D9LV25</accession>
<dbReference type="InterPro" id="IPR027806">
    <property type="entry name" value="HARBI1_dom"/>
</dbReference>
<dbReference type="Pfam" id="PF13359">
    <property type="entry name" value="DDE_Tnp_4"/>
    <property type="match status" value="1"/>
</dbReference>
<keyword evidence="8" id="KW-1185">Reference proteome</keyword>
<dbReference type="Pfam" id="PF05485">
    <property type="entry name" value="THAP"/>
    <property type="match status" value="1"/>
</dbReference>
<evidence type="ECO:0000256" key="6">
    <source>
        <dbReference type="SAM" id="MobiDB-lite"/>
    </source>
</evidence>
<dbReference type="PANTHER" id="PTHR23080:SF141">
    <property type="entry name" value="TRANSPOSASE HELIX-TURN-HELIX DOMAIN-CONTAINING PROTEIN"/>
    <property type="match status" value="1"/>
</dbReference>
<evidence type="ECO:0000313" key="7">
    <source>
        <dbReference type="EMBL" id="CAB4039914.1"/>
    </source>
</evidence>
<dbReference type="PANTHER" id="PTHR23080">
    <property type="entry name" value="THAP DOMAIN PROTEIN"/>
    <property type="match status" value="1"/>
</dbReference>
<keyword evidence="3" id="KW-0863">Zinc-finger</keyword>
<proteinExistence type="predicted"/>
<dbReference type="SUPFAM" id="SSF57716">
    <property type="entry name" value="Glucocorticoid receptor-like (DNA-binding domain)"/>
    <property type="match status" value="1"/>
</dbReference>
<comment type="caution">
    <text evidence="7">The sequence shown here is derived from an EMBL/GenBank/DDBJ whole genome shotgun (WGS) entry which is preliminary data.</text>
</comment>
<keyword evidence="5" id="KW-0238">DNA-binding</keyword>
<keyword evidence="2" id="KW-0479">Metal-binding</keyword>
<feature type="region of interest" description="Disordered" evidence="6">
    <location>
        <begin position="98"/>
        <end position="127"/>
    </location>
</feature>
<dbReference type="InterPro" id="IPR006612">
    <property type="entry name" value="THAP_Znf"/>
</dbReference>
<dbReference type="InterPro" id="IPR027805">
    <property type="entry name" value="Transposase_HTH_dom"/>
</dbReference>
<comment type="cofactor">
    <cofactor evidence="1">
        <name>a divalent metal cation</name>
        <dbReference type="ChEBI" id="CHEBI:60240"/>
    </cofactor>
</comment>
<dbReference type="GO" id="GO:0008270">
    <property type="term" value="F:zinc ion binding"/>
    <property type="evidence" value="ECO:0007669"/>
    <property type="project" value="UniProtKB-KW"/>
</dbReference>
<reference evidence="7" key="1">
    <citation type="submission" date="2020-04" db="EMBL/GenBank/DDBJ databases">
        <authorList>
            <person name="Alioto T."/>
            <person name="Alioto T."/>
            <person name="Gomez Garrido J."/>
        </authorList>
    </citation>
    <scope>NUCLEOTIDE SEQUENCE</scope>
    <source>
        <strain evidence="7">A484AB</strain>
    </source>
</reference>
<evidence type="ECO:0000313" key="8">
    <source>
        <dbReference type="Proteomes" id="UP001152795"/>
    </source>
</evidence>
<evidence type="ECO:0000256" key="3">
    <source>
        <dbReference type="ARBA" id="ARBA00022771"/>
    </source>
</evidence>
<keyword evidence="4" id="KW-0862">Zinc</keyword>
<dbReference type="AlphaFoldDB" id="A0A7D9LV25"/>
<gene>
    <name evidence="7" type="ORF">PACLA_8A052575</name>
</gene>
<organism evidence="7 8">
    <name type="scientific">Paramuricea clavata</name>
    <name type="common">Red gorgonian</name>
    <name type="synonym">Violescent sea-whip</name>
    <dbReference type="NCBI Taxonomy" id="317549"/>
    <lineage>
        <taxon>Eukaryota</taxon>
        <taxon>Metazoa</taxon>
        <taxon>Cnidaria</taxon>
        <taxon>Anthozoa</taxon>
        <taxon>Octocorallia</taxon>
        <taxon>Malacalcyonacea</taxon>
        <taxon>Plexauridae</taxon>
        <taxon>Paramuricea</taxon>
    </lineage>
</organism>
<dbReference type="InterPro" id="IPR038441">
    <property type="entry name" value="THAP_Znf_sf"/>
</dbReference>
<dbReference type="Pfam" id="PF13613">
    <property type="entry name" value="HTH_Tnp_4"/>
    <property type="match status" value="1"/>
</dbReference>
<evidence type="ECO:0000256" key="1">
    <source>
        <dbReference type="ARBA" id="ARBA00001968"/>
    </source>
</evidence>
<dbReference type="OrthoDB" id="5985949at2759"/>
<dbReference type="GO" id="GO:0003677">
    <property type="term" value="F:DNA binding"/>
    <property type="evidence" value="ECO:0007669"/>
    <property type="project" value="UniProtKB-UniRule"/>
</dbReference>